<feature type="transmembrane region" description="Helical" evidence="1">
    <location>
        <begin position="96"/>
        <end position="122"/>
    </location>
</feature>
<keyword evidence="1" id="KW-0472">Membrane</keyword>
<dbReference type="Proteomes" id="UP000831537">
    <property type="component" value="Chromosome"/>
</dbReference>
<gene>
    <name evidence="2" type="ORF">MUN87_10485</name>
</gene>
<evidence type="ECO:0000313" key="2">
    <source>
        <dbReference type="EMBL" id="UOQ87275.1"/>
    </source>
</evidence>
<protein>
    <recommendedName>
        <fullName evidence="4">ABC transporter permease</fullName>
    </recommendedName>
</protein>
<evidence type="ECO:0000256" key="1">
    <source>
        <dbReference type="SAM" id="Phobius"/>
    </source>
</evidence>
<feature type="transmembrane region" description="Helical" evidence="1">
    <location>
        <begin position="60"/>
        <end position="84"/>
    </location>
</feature>
<organism evidence="2 3">
    <name type="scientific">Gracilibacillus salinarum</name>
    <dbReference type="NCBI Taxonomy" id="2932255"/>
    <lineage>
        <taxon>Bacteria</taxon>
        <taxon>Bacillati</taxon>
        <taxon>Bacillota</taxon>
        <taxon>Bacilli</taxon>
        <taxon>Bacillales</taxon>
        <taxon>Bacillaceae</taxon>
        <taxon>Gracilibacillus</taxon>
    </lineage>
</organism>
<keyword evidence="1" id="KW-1133">Transmembrane helix</keyword>
<sequence length="238" mass="26302">MKSKASLVGLAMYQTIVTWMLWYLGVAVAIMIIAAIVAALGGDVQINLPVFEKHNTDWSIAYAIADTSRIFFLICGLLSMGGFIKYFVGNGVTRLAYFNGVIQSMVALAFTFSVIIIILSGVEYGIAAMTGYKEPVIMPVSFYLKLLADILLYYIVGWFISAGFYQEKWMIGFGCIVLAHPIVMVQSSVWGEKIKLPFYELLHLSDASAWLSLLISVIMIAVITGIIHTMTTNVRIKV</sequence>
<keyword evidence="1" id="KW-0812">Transmembrane</keyword>
<name>A0ABY4GTG1_9BACI</name>
<feature type="transmembrane region" description="Helical" evidence="1">
    <location>
        <begin position="169"/>
        <end position="189"/>
    </location>
</feature>
<reference evidence="2 3" key="1">
    <citation type="submission" date="2022-04" db="EMBL/GenBank/DDBJ databases">
        <title>Gracilibacillus sp. isolated from saltern.</title>
        <authorList>
            <person name="Won M."/>
            <person name="Lee C.-M."/>
            <person name="Woen H.-Y."/>
            <person name="Kwon S.-W."/>
        </authorList>
    </citation>
    <scope>NUCLEOTIDE SEQUENCE [LARGE SCALE GENOMIC DNA]</scope>
    <source>
        <strain evidence="2 3">SSPM10-3</strain>
    </source>
</reference>
<keyword evidence="3" id="KW-1185">Reference proteome</keyword>
<feature type="transmembrane region" description="Helical" evidence="1">
    <location>
        <begin position="142"/>
        <end position="162"/>
    </location>
</feature>
<evidence type="ECO:0000313" key="3">
    <source>
        <dbReference type="Proteomes" id="UP000831537"/>
    </source>
</evidence>
<feature type="transmembrane region" description="Helical" evidence="1">
    <location>
        <begin position="209"/>
        <end position="227"/>
    </location>
</feature>
<feature type="transmembrane region" description="Helical" evidence="1">
    <location>
        <begin position="21"/>
        <end position="40"/>
    </location>
</feature>
<dbReference type="RefSeq" id="WP_244747713.1">
    <property type="nucleotide sequence ID" value="NZ_CP095071.1"/>
</dbReference>
<accession>A0ABY4GTG1</accession>
<dbReference type="EMBL" id="CP095071">
    <property type="protein sequence ID" value="UOQ87275.1"/>
    <property type="molecule type" value="Genomic_DNA"/>
</dbReference>
<evidence type="ECO:0008006" key="4">
    <source>
        <dbReference type="Google" id="ProtNLM"/>
    </source>
</evidence>
<proteinExistence type="predicted"/>